<protein>
    <submittedName>
        <fullName evidence="11">Sugar ABC transporter permease protein</fullName>
    </submittedName>
</protein>
<dbReference type="Proteomes" id="UP000179284">
    <property type="component" value="Chromosome I"/>
</dbReference>
<evidence type="ECO:0000256" key="8">
    <source>
        <dbReference type="ARBA" id="ARBA00023136"/>
    </source>
</evidence>
<dbReference type="InterPro" id="IPR000515">
    <property type="entry name" value="MetI-like"/>
</dbReference>
<dbReference type="InterPro" id="IPR035906">
    <property type="entry name" value="MetI-like_sf"/>
</dbReference>
<evidence type="ECO:0000256" key="5">
    <source>
        <dbReference type="ARBA" id="ARBA00022597"/>
    </source>
</evidence>
<keyword evidence="5" id="KW-0762">Sugar transport</keyword>
<evidence type="ECO:0000256" key="1">
    <source>
        <dbReference type="ARBA" id="ARBA00004651"/>
    </source>
</evidence>
<evidence type="ECO:0000259" key="10">
    <source>
        <dbReference type="PROSITE" id="PS50928"/>
    </source>
</evidence>
<dbReference type="RefSeq" id="WP_083385889.1">
    <property type="nucleotide sequence ID" value="NZ_CP017831.1"/>
</dbReference>
<dbReference type="Pfam" id="PF00528">
    <property type="entry name" value="BPD_transp_1"/>
    <property type="match status" value="1"/>
</dbReference>
<dbReference type="InterPro" id="IPR050901">
    <property type="entry name" value="BP-dep_ABC_trans_perm"/>
</dbReference>
<dbReference type="PANTHER" id="PTHR32243:SF50">
    <property type="entry name" value="MALTOSE_MALTODEXTRIN TRANSPORT SYSTEM PERMEASE PROTEIN MALG"/>
    <property type="match status" value="1"/>
</dbReference>
<feature type="transmembrane region" description="Helical" evidence="9">
    <location>
        <begin position="154"/>
        <end position="172"/>
    </location>
</feature>
<dbReference type="GO" id="GO:0015423">
    <property type="term" value="F:ABC-type maltose transporter activity"/>
    <property type="evidence" value="ECO:0007669"/>
    <property type="project" value="TreeGrafter"/>
</dbReference>
<dbReference type="EMBL" id="CP017831">
    <property type="protein sequence ID" value="AOZ96852.1"/>
    <property type="molecule type" value="Genomic_DNA"/>
</dbReference>
<dbReference type="Gene3D" id="1.10.3720.10">
    <property type="entry name" value="MetI-like"/>
    <property type="match status" value="1"/>
</dbReference>
<keyword evidence="6 9" id="KW-0812">Transmembrane</keyword>
<sequence>MANINQGSMKRKRAVGNVIGYIVLILISLIWLFPYFGLLMASFRSFDASVEYGGMVDYIIPHTFSLDNYRFLFDTTQNNYTRWYLNTLIISLCVAVLNTLNVLCVSYALSRMRFKGRTLLMRFWLVLGMFPGFLTMICLYFLLKQVGLTQAGAIPGLILVSVASSGMGYYVCKGYFDTIPKALDEAARIDGASRARVFLTMTIPMSKPIIIYTALVAFMGPWCDYVFASYIAFGHDKSYNVAVAMQRWMVVGDYQGYFTRFCAGGIVVAIPVTLLFMFLQKYYVEGVTGGAVKG</sequence>
<proteinExistence type="inferred from homology"/>
<evidence type="ECO:0000313" key="11">
    <source>
        <dbReference type="EMBL" id="AOZ96852.1"/>
    </source>
</evidence>
<feature type="transmembrane region" description="Helical" evidence="9">
    <location>
        <begin position="257"/>
        <end position="279"/>
    </location>
</feature>
<dbReference type="GO" id="GO:0005886">
    <property type="term" value="C:plasma membrane"/>
    <property type="evidence" value="ECO:0007669"/>
    <property type="project" value="UniProtKB-SubCell"/>
</dbReference>
<reference evidence="12" key="1">
    <citation type="submission" date="2016-10" db="EMBL/GenBank/DDBJ databases">
        <title>The complete genome sequence of the rumen bacterium Butyrivibrio hungatei MB2003.</title>
        <authorList>
            <person name="Palevich N."/>
            <person name="Kelly W.J."/>
            <person name="Leahy S.C."/>
            <person name="Altermann E."/>
            <person name="Rakonjac J."/>
            <person name="Attwood G.T."/>
        </authorList>
    </citation>
    <scope>NUCLEOTIDE SEQUENCE [LARGE SCALE GENOMIC DNA]</scope>
    <source>
        <strain evidence="12">MB2003</strain>
    </source>
</reference>
<evidence type="ECO:0000256" key="2">
    <source>
        <dbReference type="ARBA" id="ARBA00009047"/>
    </source>
</evidence>
<feature type="transmembrane region" description="Helical" evidence="9">
    <location>
        <begin position="21"/>
        <end position="43"/>
    </location>
</feature>
<keyword evidence="8 9" id="KW-0472">Membrane</keyword>
<dbReference type="GO" id="GO:0042956">
    <property type="term" value="P:maltodextrin transmembrane transport"/>
    <property type="evidence" value="ECO:0007669"/>
    <property type="project" value="TreeGrafter"/>
</dbReference>
<gene>
    <name evidence="11" type="ORF">bhn_I1819</name>
</gene>
<dbReference type="KEGG" id="bhu:bhn_I1819"/>
<keyword evidence="3 9" id="KW-0813">Transport</keyword>
<organism evidence="11 12">
    <name type="scientific">Butyrivibrio hungatei</name>
    <dbReference type="NCBI Taxonomy" id="185008"/>
    <lineage>
        <taxon>Bacteria</taxon>
        <taxon>Bacillati</taxon>
        <taxon>Bacillota</taxon>
        <taxon>Clostridia</taxon>
        <taxon>Lachnospirales</taxon>
        <taxon>Lachnospiraceae</taxon>
        <taxon>Butyrivibrio</taxon>
    </lineage>
</organism>
<evidence type="ECO:0000313" key="12">
    <source>
        <dbReference type="Proteomes" id="UP000179284"/>
    </source>
</evidence>
<dbReference type="PROSITE" id="PS50928">
    <property type="entry name" value="ABC_TM1"/>
    <property type="match status" value="1"/>
</dbReference>
<feature type="transmembrane region" description="Helical" evidence="9">
    <location>
        <begin position="83"/>
        <end position="109"/>
    </location>
</feature>
<feature type="domain" description="ABC transmembrane type-1" evidence="10">
    <location>
        <begin position="84"/>
        <end position="279"/>
    </location>
</feature>
<dbReference type="AlphaFoldDB" id="A0A1D9P2Z1"/>
<feature type="transmembrane region" description="Helical" evidence="9">
    <location>
        <begin position="209"/>
        <end position="233"/>
    </location>
</feature>
<keyword evidence="4" id="KW-1003">Cell membrane</keyword>
<evidence type="ECO:0000256" key="6">
    <source>
        <dbReference type="ARBA" id="ARBA00022692"/>
    </source>
</evidence>
<dbReference type="PANTHER" id="PTHR32243">
    <property type="entry name" value="MALTOSE TRANSPORT SYSTEM PERMEASE-RELATED"/>
    <property type="match status" value="1"/>
</dbReference>
<dbReference type="CDD" id="cd06261">
    <property type="entry name" value="TM_PBP2"/>
    <property type="match status" value="1"/>
</dbReference>
<evidence type="ECO:0000256" key="3">
    <source>
        <dbReference type="ARBA" id="ARBA00022448"/>
    </source>
</evidence>
<dbReference type="OrthoDB" id="9794684at2"/>
<evidence type="ECO:0000256" key="7">
    <source>
        <dbReference type="ARBA" id="ARBA00022989"/>
    </source>
</evidence>
<keyword evidence="12" id="KW-1185">Reference proteome</keyword>
<evidence type="ECO:0000256" key="9">
    <source>
        <dbReference type="RuleBase" id="RU363032"/>
    </source>
</evidence>
<accession>A0A1D9P2Z1</accession>
<comment type="subcellular location">
    <subcellularLocation>
        <location evidence="1 9">Cell membrane</location>
        <topology evidence="1 9">Multi-pass membrane protein</topology>
    </subcellularLocation>
</comment>
<feature type="transmembrane region" description="Helical" evidence="9">
    <location>
        <begin position="121"/>
        <end position="142"/>
    </location>
</feature>
<evidence type="ECO:0000256" key="4">
    <source>
        <dbReference type="ARBA" id="ARBA00022475"/>
    </source>
</evidence>
<dbReference type="SUPFAM" id="SSF161098">
    <property type="entry name" value="MetI-like"/>
    <property type="match status" value="1"/>
</dbReference>
<name>A0A1D9P2Z1_9FIRM</name>
<keyword evidence="7 9" id="KW-1133">Transmembrane helix</keyword>
<comment type="similarity">
    <text evidence="2">Belongs to the binding-protein-dependent transport system permease family. MalFG subfamily.</text>
</comment>